<dbReference type="Proteomes" id="UP001175000">
    <property type="component" value="Unassembled WGS sequence"/>
</dbReference>
<evidence type="ECO:0000313" key="3">
    <source>
        <dbReference type="Proteomes" id="UP001175000"/>
    </source>
</evidence>
<accession>A0AA39WFK9</accession>
<dbReference type="InterPro" id="IPR027417">
    <property type="entry name" value="P-loop_NTPase"/>
</dbReference>
<dbReference type="PANTHER" id="PTHR36978">
    <property type="entry name" value="P-LOOP CONTAINING NUCLEOTIDE TRIPHOSPHATE HYDROLASE"/>
    <property type="match status" value="1"/>
</dbReference>
<feature type="compositionally biased region" description="Polar residues" evidence="1">
    <location>
        <begin position="1"/>
        <end position="13"/>
    </location>
</feature>
<protein>
    <recommendedName>
        <fullName evidence="4">Sulfotransferase</fullName>
    </recommendedName>
</protein>
<dbReference type="EMBL" id="JAULSU010000006">
    <property type="protein sequence ID" value="KAK0614492.1"/>
    <property type="molecule type" value="Genomic_DNA"/>
</dbReference>
<organism evidence="2 3">
    <name type="scientific">Immersiella caudata</name>
    <dbReference type="NCBI Taxonomy" id="314043"/>
    <lineage>
        <taxon>Eukaryota</taxon>
        <taxon>Fungi</taxon>
        <taxon>Dikarya</taxon>
        <taxon>Ascomycota</taxon>
        <taxon>Pezizomycotina</taxon>
        <taxon>Sordariomycetes</taxon>
        <taxon>Sordariomycetidae</taxon>
        <taxon>Sordariales</taxon>
        <taxon>Lasiosphaeriaceae</taxon>
        <taxon>Immersiella</taxon>
    </lineage>
</organism>
<dbReference type="PANTHER" id="PTHR36978:SF4">
    <property type="entry name" value="P-LOOP CONTAINING NUCLEOSIDE TRIPHOSPHATE HYDROLASE PROTEIN"/>
    <property type="match status" value="1"/>
</dbReference>
<dbReference type="SUPFAM" id="SSF52540">
    <property type="entry name" value="P-loop containing nucleoside triphosphate hydrolases"/>
    <property type="match status" value="1"/>
</dbReference>
<feature type="non-terminal residue" evidence="2">
    <location>
        <position position="266"/>
    </location>
</feature>
<feature type="region of interest" description="Disordered" evidence="1">
    <location>
        <begin position="1"/>
        <end position="26"/>
    </location>
</feature>
<evidence type="ECO:0000313" key="2">
    <source>
        <dbReference type="EMBL" id="KAK0614492.1"/>
    </source>
</evidence>
<comment type="caution">
    <text evidence="2">The sequence shown here is derived from an EMBL/GenBank/DDBJ whole genome shotgun (WGS) entry which is preliminary data.</text>
</comment>
<proteinExistence type="predicted"/>
<evidence type="ECO:0000256" key="1">
    <source>
        <dbReference type="SAM" id="MobiDB-lite"/>
    </source>
</evidence>
<sequence>MPSPRNKQVQPNGGANVDTKDKSSPVTTLGNDGGVLCLGAFRTGTYSMTTALNILGIDRVLHGRHMATWAKESPRLLQQWGRAAWANLPYMRVLYPDSGRLPGWLSPEFAADTTSFTREEWDELLCDFHSIADVACLYPESLIKAYPCAKVILCYRDADKWAASMDQTLVQTVAGWTGTLVRLVEPLTGTFGFTMRWDVLKAWFGVGTVGEMRAVYKEKYEAHYEGVRALVPPGQLLEYRLGDGWGPLCEFLGVPEPEMAFPRVND</sequence>
<name>A0AA39WFK9_9PEZI</name>
<gene>
    <name evidence="2" type="ORF">B0T14DRAFT_462959</name>
</gene>
<dbReference type="Pfam" id="PF17784">
    <property type="entry name" value="Sulfotransfer_4"/>
    <property type="match status" value="1"/>
</dbReference>
<dbReference type="AlphaFoldDB" id="A0AA39WFK9"/>
<evidence type="ECO:0008006" key="4">
    <source>
        <dbReference type="Google" id="ProtNLM"/>
    </source>
</evidence>
<reference evidence="2" key="1">
    <citation type="submission" date="2023-06" db="EMBL/GenBank/DDBJ databases">
        <title>Genome-scale phylogeny and comparative genomics of the fungal order Sordariales.</title>
        <authorList>
            <consortium name="Lawrence Berkeley National Laboratory"/>
            <person name="Hensen N."/>
            <person name="Bonometti L."/>
            <person name="Westerberg I."/>
            <person name="Brannstrom I.O."/>
            <person name="Guillou S."/>
            <person name="Cros-Aarteil S."/>
            <person name="Calhoun S."/>
            <person name="Haridas S."/>
            <person name="Kuo A."/>
            <person name="Mondo S."/>
            <person name="Pangilinan J."/>
            <person name="Riley R."/>
            <person name="Labutti K."/>
            <person name="Andreopoulos B."/>
            <person name="Lipzen A."/>
            <person name="Chen C."/>
            <person name="Yanf M."/>
            <person name="Daum C."/>
            <person name="Ng V."/>
            <person name="Clum A."/>
            <person name="Steindorff A."/>
            <person name="Ohm R."/>
            <person name="Martin F."/>
            <person name="Silar P."/>
            <person name="Natvig D."/>
            <person name="Lalanne C."/>
            <person name="Gautier V."/>
            <person name="Ament-Velasquez S.L."/>
            <person name="Kruys A."/>
            <person name="Hutchinson M.I."/>
            <person name="Powell A.J."/>
            <person name="Barry K."/>
            <person name="Miller A.N."/>
            <person name="Grigoriev I.V."/>
            <person name="Debuchy R."/>
            <person name="Gladieux P."/>
            <person name="Thoren M.H."/>
            <person name="Johannesson H."/>
        </authorList>
    </citation>
    <scope>NUCLEOTIDE SEQUENCE</scope>
    <source>
        <strain evidence="2">CBS 606.72</strain>
    </source>
</reference>
<keyword evidence="3" id="KW-1185">Reference proteome</keyword>
<dbReference type="InterPro" id="IPR040632">
    <property type="entry name" value="Sulfotransfer_4"/>
</dbReference>
<dbReference type="Gene3D" id="3.40.50.300">
    <property type="entry name" value="P-loop containing nucleotide triphosphate hydrolases"/>
    <property type="match status" value="1"/>
</dbReference>